<gene>
    <name evidence="2" type="ORF">LTR84_011223</name>
</gene>
<name>A0AAV9NJ17_9EURO</name>
<dbReference type="PANTHER" id="PTHR43316">
    <property type="entry name" value="HYDROLASE, HALOACID DELAHOGENASE-RELATED"/>
    <property type="match status" value="1"/>
</dbReference>
<dbReference type="InterPro" id="IPR023198">
    <property type="entry name" value="PGP-like_dom2"/>
</dbReference>
<keyword evidence="3" id="KW-1185">Reference proteome</keyword>
<sequence>MFIDIFGTVVNWRFTVTQTLEKRALEVLESPVAKLSPTLRVTASTTDWAAFAQKWREAYYHFCVTYDPAKLNGDQSSYKTIDQHHRESLAENLETFSLTGFWSDKDLDELALIWHYLAPWPDSTRGLELLKQKFVTSTLSNGNVSLLQDSATTGNLKFTHVLSSEMFGAYKPNSLVYNGAAQRLGVPPNQCALVAAHLGDLEGARHCGFRTIYIDRQNEEGWNPENKEKAKEWVDLWVDGCQQNCKDGFVELARLFGIMDAT</sequence>
<accession>A0AAV9NJ17</accession>
<reference evidence="2 3" key="1">
    <citation type="submission" date="2023-08" db="EMBL/GenBank/DDBJ databases">
        <title>Black Yeasts Isolated from many extreme environments.</title>
        <authorList>
            <person name="Coleine C."/>
            <person name="Stajich J.E."/>
            <person name="Selbmann L."/>
        </authorList>
    </citation>
    <scope>NUCLEOTIDE SEQUENCE [LARGE SCALE GENOMIC DNA]</scope>
    <source>
        <strain evidence="2 3">CCFEE 5792</strain>
    </source>
</reference>
<evidence type="ECO:0000256" key="1">
    <source>
        <dbReference type="ARBA" id="ARBA00022801"/>
    </source>
</evidence>
<dbReference type="Proteomes" id="UP001358417">
    <property type="component" value="Unassembled WGS sequence"/>
</dbReference>
<dbReference type="Pfam" id="PF00702">
    <property type="entry name" value="Hydrolase"/>
    <property type="match status" value="1"/>
</dbReference>
<dbReference type="GeneID" id="89979377"/>
<organism evidence="2 3">
    <name type="scientific">Exophiala bonariae</name>
    <dbReference type="NCBI Taxonomy" id="1690606"/>
    <lineage>
        <taxon>Eukaryota</taxon>
        <taxon>Fungi</taxon>
        <taxon>Dikarya</taxon>
        <taxon>Ascomycota</taxon>
        <taxon>Pezizomycotina</taxon>
        <taxon>Eurotiomycetes</taxon>
        <taxon>Chaetothyriomycetidae</taxon>
        <taxon>Chaetothyriales</taxon>
        <taxon>Herpotrichiellaceae</taxon>
        <taxon>Exophiala</taxon>
    </lineage>
</organism>
<evidence type="ECO:0000313" key="2">
    <source>
        <dbReference type="EMBL" id="KAK5058959.1"/>
    </source>
</evidence>
<evidence type="ECO:0000313" key="3">
    <source>
        <dbReference type="Proteomes" id="UP001358417"/>
    </source>
</evidence>
<dbReference type="EMBL" id="JAVRRD010000005">
    <property type="protein sequence ID" value="KAK5058959.1"/>
    <property type="molecule type" value="Genomic_DNA"/>
</dbReference>
<dbReference type="Gene3D" id="1.10.150.240">
    <property type="entry name" value="Putative phosphatase, domain 2"/>
    <property type="match status" value="1"/>
</dbReference>
<dbReference type="Gene3D" id="3.40.50.1000">
    <property type="entry name" value="HAD superfamily/HAD-like"/>
    <property type="match status" value="1"/>
</dbReference>
<comment type="caution">
    <text evidence="2">The sequence shown here is derived from an EMBL/GenBank/DDBJ whole genome shotgun (WGS) entry which is preliminary data.</text>
</comment>
<dbReference type="PRINTS" id="PR00413">
    <property type="entry name" value="HADHALOGNASE"/>
</dbReference>
<keyword evidence="1" id="KW-0378">Hydrolase</keyword>
<proteinExistence type="predicted"/>
<dbReference type="PANTHER" id="PTHR43316:SF3">
    <property type="entry name" value="HALOACID DEHALOGENASE, TYPE II (AFU_ORTHOLOGUE AFUA_2G07750)-RELATED"/>
    <property type="match status" value="1"/>
</dbReference>
<dbReference type="NCBIfam" id="TIGR01493">
    <property type="entry name" value="HAD-SF-IA-v2"/>
    <property type="match status" value="1"/>
</dbReference>
<dbReference type="InterPro" id="IPR023214">
    <property type="entry name" value="HAD_sf"/>
</dbReference>
<protein>
    <recommendedName>
        <fullName evidence="4">Haloacid dehalogenase, type II</fullName>
    </recommendedName>
</protein>
<dbReference type="InterPro" id="IPR051540">
    <property type="entry name" value="S-2-haloacid_dehalogenase"/>
</dbReference>
<dbReference type="GO" id="GO:0016791">
    <property type="term" value="F:phosphatase activity"/>
    <property type="evidence" value="ECO:0007669"/>
    <property type="project" value="UniProtKB-ARBA"/>
</dbReference>
<dbReference type="AlphaFoldDB" id="A0AAV9NJ17"/>
<evidence type="ECO:0008006" key="4">
    <source>
        <dbReference type="Google" id="ProtNLM"/>
    </source>
</evidence>
<dbReference type="SUPFAM" id="SSF56784">
    <property type="entry name" value="HAD-like"/>
    <property type="match status" value="1"/>
</dbReference>
<dbReference type="RefSeq" id="XP_064709482.1">
    <property type="nucleotide sequence ID" value="XM_064854756.1"/>
</dbReference>
<dbReference type="InterPro" id="IPR036412">
    <property type="entry name" value="HAD-like_sf"/>
</dbReference>
<dbReference type="InterPro" id="IPR006439">
    <property type="entry name" value="HAD-SF_hydro_IA"/>
</dbReference>